<feature type="chain" id="PRO_5041710134" evidence="1">
    <location>
        <begin position="21"/>
        <end position="65"/>
    </location>
</feature>
<organism evidence="2">
    <name type="scientific">Pyricularia oryzae (strain Y34)</name>
    <name type="common">Rice blast fungus</name>
    <name type="synonym">Magnaporthe oryzae</name>
    <dbReference type="NCBI Taxonomy" id="1143189"/>
    <lineage>
        <taxon>Eukaryota</taxon>
        <taxon>Fungi</taxon>
        <taxon>Dikarya</taxon>
        <taxon>Ascomycota</taxon>
        <taxon>Pezizomycotina</taxon>
        <taxon>Sordariomycetes</taxon>
        <taxon>Sordariomycetidae</taxon>
        <taxon>Magnaporthales</taxon>
        <taxon>Pyriculariaceae</taxon>
        <taxon>Pyricularia</taxon>
    </lineage>
</organism>
<evidence type="ECO:0000313" key="2">
    <source>
        <dbReference type="EMBL" id="ELQ40990.1"/>
    </source>
</evidence>
<dbReference type="Proteomes" id="UP000011086">
    <property type="component" value="Unassembled WGS sequence"/>
</dbReference>
<name>A0AA97P2X1_PYRO3</name>
<dbReference type="AlphaFoldDB" id="A0AA97P2X1"/>
<accession>A0AA97P2X1</accession>
<gene>
    <name evidence="2" type="ORF">OOU_Y34scaffold00309g2</name>
</gene>
<sequence>MHVATIYLAVALATAQTAAASKMERLLCSNPRRPRCAAGRLEAHGNGISIILRQRNGKKAPKVAE</sequence>
<feature type="signal peptide" evidence="1">
    <location>
        <begin position="1"/>
        <end position="20"/>
    </location>
</feature>
<keyword evidence="1" id="KW-0732">Signal</keyword>
<proteinExistence type="predicted"/>
<protein>
    <submittedName>
        <fullName evidence="2">Uncharacterized protein</fullName>
    </submittedName>
</protein>
<dbReference type="EMBL" id="JH793545">
    <property type="protein sequence ID" value="ELQ40990.1"/>
    <property type="molecule type" value="Genomic_DNA"/>
</dbReference>
<evidence type="ECO:0000256" key="1">
    <source>
        <dbReference type="SAM" id="SignalP"/>
    </source>
</evidence>
<reference evidence="2" key="1">
    <citation type="journal article" date="2012" name="PLoS Genet.">
        <title>Comparative analysis of the genomes of two field isolates of the rice blast fungus Magnaporthe oryzae.</title>
        <authorList>
            <person name="Xue M."/>
            <person name="Yang J."/>
            <person name="Li Z."/>
            <person name="Hu S."/>
            <person name="Yao N."/>
            <person name="Dean R.A."/>
            <person name="Zhao W."/>
            <person name="Shen M."/>
            <person name="Zhang H."/>
            <person name="Li C."/>
            <person name="Liu L."/>
            <person name="Cao L."/>
            <person name="Xu X."/>
            <person name="Xing Y."/>
            <person name="Hsiang T."/>
            <person name="Zhang Z."/>
            <person name="Xu J.R."/>
            <person name="Peng Y.L."/>
        </authorList>
    </citation>
    <scope>NUCLEOTIDE SEQUENCE</scope>
    <source>
        <strain evidence="2">Y34</strain>
    </source>
</reference>